<reference evidence="1" key="1">
    <citation type="submission" date="2019-08" db="EMBL/GenBank/DDBJ databases">
        <authorList>
            <person name="Kucharzyk K."/>
            <person name="Murdoch R.W."/>
            <person name="Higgins S."/>
            <person name="Loffler F."/>
        </authorList>
    </citation>
    <scope>NUCLEOTIDE SEQUENCE</scope>
</reference>
<evidence type="ECO:0000313" key="1">
    <source>
        <dbReference type="EMBL" id="MPM20327.1"/>
    </source>
</evidence>
<protein>
    <submittedName>
        <fullName evidence="1">Uncharacterized protein</fullName>
    </submittedName>
</protein>
<comment type="caution">
    <text evidence="1">The sequence shown here is derived from an EMBL/GenBank/DDBJ whole genome shotgun (WGS) entry which is preliminary data.</text>
</comment>
<accession>A0A644XWL9</accession>
<dbReference type="AlphaFoldDB" id="A0A644XWL9"/>
<name>A0A644XWL9_9ZZZZ</name>
<proteinExistence type="predicted"/>
<organism evidence="1">
    <name type="scientific">bioreactor metagenome</name>
    <dbReference type="NCBI Taxonomy" id="1076179"/>
    <lineage>
        <taxon>unclassified sequences</taxon>
        <taxon>metagenomes</taxon>
        <taxon>ecological metagenomes</taxon>
    </lineage>
</organism>
<sequence>MGMKQYKSANKAKAEAVTFIKKFTVACIAAVLPTGGYRMFIFKHGSRAVAQSGNVEHFEADLVELLQNYPDAEVLEMEVLKGDFWLTDVVS</sequence>
<gene>
    <name evidence="1" type="ORF">SDC9_66756</name>
</gene>
<dbReference type="EMBL" id="VSSQ01003359">
    <property type="protein sequence ID" value="MPM20327.1"/>
    <property type="molecule type" value="Genomic_DNA"/>
</dbReference>